<dbReference type="CDD" id="cd00158">
    <property type="entry name" value="RHOD"/>
    <property type="match status" value="1"/>
</dbReference>
<dbReference type="AlphaFoldDB" id="A0A830HEV3"/>
<feature type="domain" description="Rhodanese" evidence="1">
    <location>
        <begin position="101"/>
        <end position="191"/>
    </location>
</feature>
<dbReference type="SUPFAM" id="SSF52821">
    <property type="entry name" value="Rhodanese/Cell cycle control phosphatase"/>
    <property type="match status" value="1"/>
</dbReference>
<proteinExistence type="predicted"/>
<comment type="caution">
    <text evidence="2">The sequence shown here is derived from an EMBL/GenBank/DDBJ whole genome shotgun (WGS) entry which is preliminary data.</text>
</comment>
<dbReference type="Gene3D" id="3.40.250.10">
    <property type="entry name" value="Rhodanese-like domain"/>
    <property type="match status" value="1"/>
</dbReference>
<dbReference type="OrthoDB" id="566238at2759"/>
<evidence type="ECO:0000313" key="2">
    <source>
        <dbReference type="EMBL" id="GHP05525.1"/>
    </source>
</evidence>
<dbReference type="PROSITE" id="PS50206">
    <property type="entry name" value="RHODANESE_3"/>
    <property type="match status" value="1"/>
</dbReference>
<dbReference type="EMBL" id="BNJQ01000010">
    <property type="protein sequence ID" value="GHP05525.1"/>
    <property type="molecule type" value="Genomic_DNA"/>
</dbReference>
<dbReference type="Proteomes" id="UP000660262">
    <property type="component" value="Unassembled WGS sequence"/>
</dbReference>
<accession>A0A830HEV3</accession>
<protein>
    <recommendedName>
        <fullName evidence="1">Rhodanese domain-containing protein</fullName>
    </recommendedName>
</protein>
<evidence type="ECO:0000313" key="3">
    <source>
        <dbReference type="Proteomes" id="UP000660262"/>
    </source>
</evidence>
<dbReference type="Pfam" id="PF00581">
    <property type="entry name" value="Rhodanese"/>
    <property type="match status" value="1"/>
</dbReference>
<name>A0A830HEV3_9CHLO</name>
<keyword evidence="3" id="KW-1185">Reference proteome</keyword>
<reference evidence="2" key="1">
    <citation type="submission" date="2020-10" db="EMBL/GenBank/DDBJ databases">
        <title>Unveiling of a novel bifunctional photoreceptor, Dualchrome1, isolated from a cosmopolitan green alga.</title>
        <authorList>
            <person name="Suzuki S."/>
            <person name="Kawachi M."/>
        </authorList>
    </citation>
    <scope>NUCLEOTIDE SEQUENCE</scope>
    <source>
        <strain evidence="2">NIES 2893</strain>
    </source>
</reference>
<dbReference type="SMART" id="SM00450">
    <property type="entry name" value="RHOD"/>
    <property type="match status" value="1"/>
</dbReference>
<dbReference type="InterPro" id="IPR036873">
    <property type="entry name" value="Rhodanese-like_dom_sf"/>
</dbReference>
<organism evidence="2 3">
    <name type="scientific">Pycnococcus provasolii</name>
    <dbReference type="NCBI Taxonomy" id="41880"/>
    <lineage>
        <taxon>Eukaryota</taxon>
        <taxon>Viridiplantae</taxon>
        <taxon>Chlorophyta</taxon>
        <taxon>Pseudoscourfieldiophyceae</taxon>
        <taxon>Pseudoscourfieldiales</taxon>
        <taxon>Pycnococcaceae</taxon>
        <taxon>Pycnococcus</taxon>
    </lineage>
</organism>
<sequence>MLSGWYPVQNRTHSHASYSSRTLINKRGPMMVSGPLPAANARAIKSISGPVSESTSQETSSDLNERRLLQITDMYAGYRKKHFSSVDDIDAPDALKMTQQDSSKVVFVDVRSPQETAVSTIPGAASEEAFLRDLRAGAIDNTTAIVYCTIGMRSGKFVAQHAEDGKAHGVRLLNLRGSVLAWTHAGGDLVRPSDKSPTKDVHVYAKPWDLARVDYTPHFLAKKGFVQAFVDRIARWCA</sequence>
<gene>
    <name evidence="2" type="ORF">PPROV_000427500</name>
</gene>
<evidence type="ECO:0000259" key="1">
    <source>
        <dbReference type="PROSITE" id="PS50206"/>
    </source>
</evidence>
<dbReference type="InterPro" id="IPR001763">
    <property type="entry name" value="Rhodanese-like_dom"/>
</dbReference>